<keyword evidence="3" id="KW-1185">Reference proteome</keyword>
<keyword evidence="1" id="KW-0472">Membrane</keyword>
<dbReference type="AlphaFoldDB" id="A0A9W4HNH7"/>
<organism evidence="2 3">
    <name type="scientific">Penicillium olsonii</name>
    <dbReference type="NCBI Taxonomy" id="99116"/>
    <lineage>
        <taxon>Eukaryota</taxon>
        <taxon>Fungi</taxon>
        <taxon>Dikarya</taxon>
        <taxon>Ascomycota</taxon>
        <taxon>Pezizomycotina</taxon>
        <taxon>Eurotiomycetes</taxon>
        <taxon>Eurotiomycetidae</taxon>
        <taxon>Eurotiales</taxon>
        <taxon>Aspergillaceae</taxon>
        <taxon>Penicillium</taxon>
    </lineage>
</organism>
<reference evidence="2" key="1">
    <citation type="submission" date="2021-07" db="EMBL/GenBank/DDBJ databases">
        <authorList>
            <person name="Branca A.L. A."/>
        </authorList>
    </citation>
    <scope>NUCLEOTIDE SEQUENCE</scope>
</reference>
<dbReference type="PANTHER" id="PTHR34144:SF8">
    <property type="entry name" value="GLYCOSYLTRANSFERASE FAMILY 69 PROTEIN"/>
    <property type="match status" value="1"/>
</dbReference>
<dbReference type="EMBL" id="CAJVOS010000019">
    <property type="protein sequence ID" value="CAG8071830.1"/>
    <property type="molecule type" value="Genomic_DNA"/>
</dbReference>
<keyword evidence="1" id="KW-1133">Transmembrane helix</keyword>
<proteinExistence type="predicted"/>
<gene>
    <name evidence="2" type="ORF">POLS_LOCUS3856</name>
</gene>
<protein>
    <submittedName>
        <fullName evidence="2">Uncharacterized protein</fullName>
    </submittedName>
</protein>
<dbReference type="InterPro" id="IPR021047">
    <property type="entry name" value="Mannosyltransferase_CMT1"/>
</dbReference>
<dbReference type="Pfam" id="PF11735">
    <property type="entry name" value="CAP59_mtransfer"/>
    <property type="match status" value="1"/>
</dbReference>
<evidence type="ECO:0000313" key="3">
    <source>
        <dbReference type="Proteomes" id="UP001153618"/>
    </source>
</evidence>
<evidence type="ECO:0000256" key="1">
    <source>
        <dbReference type="SAM" id="Phobius"/>
    </source>
</evidence>
<name>A0A9W4HNH7_PENOL</name>
<sequence>MGRSETQHLDRWTPFWPWRQLISLSLDLLAAESSQGKQPQFGATMTARLLHPDEWEMASRSSIDSQGTFNLDEADFESQVPPTSQFGKRRLPWLSRLFSTATSGYRRLKTNSRPALAGTPRPSCSRRFCIRRCCYLHVVAGIVFTLVLFTSILFPSYTHPPARYTTLRESVLGSSYSGRGNPRGEKVFIAASLYDSGGELAGGQWGEQLIDLIDLLGHDNVYLSIYENDSGDEGERALRELEKRVTCQKSIVSEKHLDPKSLPTVTIPGGSTRVKRIEYLAQVRNKALQPLTDIPDMKFDKLLYLNDILFHPIDTVQLLFSTNADADGIAQYRAACAVDFDNPFKFYDTYATRDLEGYSMGLPFYPWFTTSGRGESRSDVLAGKDAVRVRSCWGGMVAFDAKYFQSGSPPTSPNPARFRSGQDLFWEASECCLIHADIQDPQTDLDNLSDTGVYVNPFVRTAYNHRTLSWLGITRRFEGLYSFLHNLGNHLVGLPWYNPRRVEVPGQNVKETVWIPDAKLDGGGSFQVVDRVAGNDGYCGRRGLQVIVEDRKPGQKGFENIPVPS</sequence>
<feature type="transmembrane region" description="Helical" evidence="1">
    <location>
        <begin position="134"/>
        <end position="154"/>
    </location>
</feature>
<dbReference type="OrthoDB" id="262547at2759"/>
<keyword evidence="1" id="KW-0812">Transmembrane</keyword>
<dbReference type="Proteomes" id="UP001153618">
    <property type="component" value="Unassembled WGS sequence"/>
</dbReference>
<evidence type="ECO:0000313" key="2">
    <source>
        <dbReference type="EMBL" id="CAG8071830.1"/>
    </source>
</evidence>
<comment type="caution">
    <text evidence="2">The sequence shown here is derived from an EMBL/GenBank/DDBJ whole genome shotgun (WGS) entry which is preliminary data.</text>
</comment>
<accession>A0A9W4HNH7</accession>
<dbReference type="PANTHER" id="PTHR34144">
    <property type="entry name" value="CHROMOSOME 8, WHOLE GENOME SHOTGUN SEQUENCE"/>
    <property type="match status" value="1"/>
</dbReference>